<accession>A0A1I4YH39</accession>
<dbReference type="Pfam" id="PF00106">
    <property type="entry name" value="adh_short"/>
    <property type="match status" value="1"/>
</dbReference>
<dbReference type="PANTHER" id="PTHR42760">
    <property type="entry name" value="SHORT-CHAIN DEHYDROGENASES/REDUCTASES FAMILY MEMBER"/>
    <property type="match status" value="1"/>
</dbReference>
<dbReference type="PRINTS" id="PR00080">
    <property type="entry name" value="SDRFAMILY"/>
</dbReference>
<keyword evidence="4" id="KW-1185">Reference proteome</keyword>
<dbReference type="GO" id="GO:0016616">
    <property type="term" value="F:oxidoreductase activity, acting on the CH-OH group of donors, NAD or NADP as acceptor"/>
    <property type="evidence" value="ECO:0007669"/>
    <property type="project" value="TreeGrafter"/>
</dbReference>
<dbReference type="EMBL" id="FOUZ01000011">
    <property type="protein sequence ID" value="SFN36909.1"/>
    <property type="molecule type" value="Genomic_DNA"/>
</dbReference>
<dbReference type="CDD" id="cd08937">
    <property type="entry name" value="DHB_DH-like_SDR_c"/>
    <property type="match status" value="1"/>
</dbReference>
<dbReference type="GO" id="GO:0030497">
    <property type="term" value="P:fatty acid elongation"/>
    <property type="evidence" value="ECO:0007669"/>
    <property type="project" value="TreeGrafter"/>
</dbReference>
<evidence type="ECO:0000313" key="3">
    <source>
        <dbReference type="EMBL" id="SFN36909.1"/>
    </source>
</evidence>
<dbReference type="NCBIfam" id="NF009463">
    <property type="entry name" value="PRK12823.1"/>
    <property type="match status" value="1"/>
</dbReference>
<sequence>MIFQDRFKDKVAIVTGAAQGIGKGVAERLAKEGAKVILVDRADIVLQVTEELKTEGFDALAIQADLETFAGFEKVVAETLKAYQKIDILINNVGGTIWAKPFQHYKEDEIIKEINRSLFPTLWGCQSVLQPMIDNKGGVIINVSSIATRSINRVPYAAAKGGVNAITASLAFEQAANNIRVVAIATGGTEAPARIIPRNEKPMSAEEKIWYQEIVDQTRESTLQKKYGQIEDQVNAILFAASDEAKYITGVTIPVSGGDLG</sequence>
<proteinExistence type="inferred from homology"/>
<dbReference type="OrthoDB" id="9803333at2"/>
<dbReference type="InterPro" id="IPR047686">
    <property type="entry name" value="BenD"/>
</dbReference>
<dbReference type="AlphaFoldDB" id="A0A1I4YH39"/>
<protein>
    <submittedName>
        <fullName evidence="3">Dihydroxycyclohexadiene carboxylate dehydrogenase</fullName>
    </submittedName>
</protein>
<dbReference type="FunFam" id="3.40.50.720:FF:000084">
    <property type="entry name" value="Short-chain dehydrogenase reductase"/>
    <property type="match status" value="1"/>
</dbReference>
<evidence type="ECO:0000256" key="1">
    <source>
        <dbReference type="ARBA" id="ARBA00006484"/>
    </source>
</evidence>
<dbReference type="PROSITE" id="PS00061">
    <property type="entry name" value="ADH_SHORT"/>
    <property type="match status" value="1"/>
</dbReference>
<dbReference type="InterPro" id="IPR020904">
    <property type="entry name" value="Sc_DH/Rdtase_CS"/>
</dbReference>
<dbReference type="PANTHER" id="PTHR42760:SF123">
    <property type="entry name" value="OXIDOREDUCTASE"/>
    <property type="match status" value="1"/>
</dbReference>
<comment type="similarity">
    <text evidence="1 2">Belongs to the short-chain dehydrogenases/reductases (SDR) family.</text>
</comment>
<evidence type="ECO:0000313" key="4">
    <source>
        <dbReference type="Proteomes" id="UP000199149"/>
    </source>
</evidence>
<gene>
    <name evidence="3" type="ORF">SAMN05421738_11136</name>
</gene>
<reference evidence="4" key="1">
    <citation type="submission" date="2016-10" db="EMBL/GenBank/DDBJ databases">
        <authorList>
            <person name="Varghese N."/>
            <person name="Submissions S."/>
        </authorList>
    </citation>
    <scope>NUCLEOTIDE SEQUENCE [LARGE SCALE GENOMIC DNA]</scope>
    <source>
        <strain evidence="4">XJ109</strain>
    </source>
</reference>
<name>A0A1I4YH39_9FLAO</name>
<dbReference type="InterPro" id="IPR036291">
    <property type="entry name" value="NAD(P)-bd_dom_sf"/>
</dbReference>
<dbReference type="RefSeq" id="WP_092908760.1">
    <property type="nucleotide sequence ID" value="NZ_FOUZ01000011.1"/>
</dbReference>
<organism evidence="3 4">
    <name type="scientific">Algoriella xinjiangensis</name>
    <dbReference type="NCBI Taxonomy" id="684065"/>
    <lineage>
        <taxon>Bacteria</taxon>
        <taxon>Pseudomonadati</taxon>
        <taxon>Bacteroidota</taxon>
        <taxon>Flavobacteriia</taxon>
        <taxon>Flavobacteriales</taxon>
        <taxon>Weeksellaceae</taxon>
        <taxon>Algoriella</taxon>
    </lineage>
</organism>
<dbReference type="InterPro" id="IPR002347">
    <property type="entry name" value="SDR_fam"/>
</dbReference>
<dbReference type="STRING" id="684065.SAMN05421738_11136"/>
<dbReference type="SUPFAM" id="SSF51735">
    <property type="entry name" value="NAD(P)-binding Rossmann-fold domains"/>
    <property type="match status" value="1"/>
</dbReference>
<dbReference type="Proteomes" id="UP000199149">
    <property type="component" value="Unassembled WGS sequence"/>
</dbReference>
<evidence type="ECO:0000256" key="2">
    <source>
        <dbReference type="RuleBase" id="RU000363"/>
    </source>
</evidence>
<dbReference type="PRINTS" id="PR00081">
    <property type="entry name" value="GDHRDH"/>
</dbReference>
<dbReference type="NCBIfam" id="NF040811">
    <property type="entry name" value="BenD"/>
    <property type="match status" value="1"/>
</dbReference>
<dbReference type="Gene3D" id="3.40.50.720">
    <property type="entry name" value="NAD(P)-binding Rossmann-like Domain"/>
    <property type="match status" value="1"/>
</dbReference>